<keyword evidence="9" id="KW-0406">Ion transport</keyword>
<keyword evidence="11" id="KW-0739">Sodium transport</keyword>
<keyword evidence="15" id="KW-1185">Reference proteome</keyword>
<organism evidence="14 15">
    <name type="scientific">Natrinema hispanicum</name>
    <dbReference type="NCBI Taxonomy" id="392421"/>
    <lineage>
        <taxon>Archaea</taxon>
        <taxon>Methanobacteriati</taxon>
        <taxon>Methanobacteriota</taxon>
        <taxon>Stenosarchaea group</taxon>
        <taxon>Halobacteria</taxon>
        <taxon>Halobacteriales</taxon>
        <taxon>Natrialbaceae</taxon>
        <taxon>Natrinema</taxon>
    </lineage>
</organism>
<keyword evidence="6" id="KW-0769">Symport</keyword>
<feature type="transmembrane region" description="Helical" evidence="13">
    <location>
        <begin position="172"/>
        <end position="194"/>
    </location>
</feature>
<evidence type="ECO:0000313" key="14">
    <source>
        <dbReference type="EMBL" id="SET94633.1"/>
    </source>
</evidence>
<evidence type="ECO:0000313" key="15">
    <source>
        <dbReference type="Proteomes" id="UP000199320"/>
    </source>
</evidence>
<gene>
    <name evidence="14" type="ORF">SAMN04488694_11918</name>
</gene>
<keyword evidence="5 13" id="KW-0812">Transmembrane</keyword>
<feature type="transmembrane region" description="Helical" evidence="13">
    <location>
        <begin position="27"/>
        <end position="45"/>
    </location>
</feature>
<keyword evidence="3" id="KW-0813">Transport</keyword>
<dbReference type="Pfam" id="PF00474">
    <property type="entry name" value="SSF"/>
    <property type="match status" value="1"/>
</dbReference>
<feature type="transmembrane region" description="Helical" evidence="13">
    <location>
        <begin position="423"/>
        <end position="442"/>
    </location>
</feature>
<evidence type="ECO:0000256" key="8">
    <source>
        <dbReference type="ARBA" id="ARBA00023053"/>
    </source>
</evidence>
<dbReference type="RefSeq" id="WP_092934433.1">
    <property type="nucleotide sequence ID" value="NZ_FOIC01000019.1"/>
</dbReference>
<feature type="transmembrane region" description="Helical" evidence="13">
    <location>
        <begin position="206"/>
        <end position="224"/>
    </location>
</feature>
<evidence type="ECO:0000256" key="10">
    <source>
        <dbReference type="ARBA" id="ARBA00023136"/>
    </source>
</evidence>
<dbReference type="PROSITE" id="PS50283">
    <property type="entry name" value="NA_SOLUT_SYMP_3"/>
    <property type="match status" value="1"/>
</dbReference>
<feature type="transmembrane region" description="Helical" evidence="13">
    <location>
        <begin position="449"/>
        <end position="467"/>
    </location>
</feature>
<evidence type="ECO:0000256" key="6">
    <source>
        <dbReference type="ARBA" id="ARBA00022847"/>
    </source>
</evidence>
<reference evidence="15" key="1">
    <citation type="submission" date="2016-10" db="EMBL/GenBank/DDBJ databases">
        <authorList>
            <person name="Varghese N."/>
            <person name="Submissions S."/>
        </authorList>
    </citation>
    <scope>NUCLEOTIDE SEQUENCE [LARGE SCALE GENOMIC DNA]</scope>
    <source>
        <strain evidence="15">CDM_6</strain>
    </source>
</reference>
<comment type="similarity">
    <text evidence="2 12">Belongs to the sodium:solute symporter (SSF) (TC 2.A.21) family.</text>
</comment>
<evidence type="ECO:0000256" key="7">
    <source>
        <dbReference type="ARBA" id="ARBA00022989"/>
    </source>
</evidence>
<name>A0A1I0ICP5_9EURY</name>
<dbReference type="GO" id="GO:0005886">
    <property type="term" value="C:plasma membrane"/>
    <property type="evidence" value="ECO:0007669"/>
    <property type="project" value="UniProtKB-SubCell"/>
</dbReference>
<feature type="transmembrane region" description="Helical" evidence="13">
    <location>
        <begin position="95"/>
        <end position="114"/>
    </location>
</feature>
<evidence type="ECO:0000256" key="13">
    <source>
        <dbReference type="SAM" id="Phobius"/>
    </source>
</evidence>
<dbReference type="EMBL" id="FOIC01000019">
    <property type="protein sequence ID" value="SET94633.1"/>
    <property type="molecule type" value="Genomic_DNA"/>
</dbReference>
<keyword evidence="8" id="KW-0915">Sodium</keyword>
<dbReference type="InterPro" id="IPR001734">
    <property type="entry name" value="Na/solute_symporter"/>
</dbReference>
<keyword evidence="7 13" id="KW-1133">Transmembrane helix</keyword>
<dbReference type="GO" id="GO:0015293">
    <property type="term" value="F:symporter activity"/>
    <property type="evidence" value="ECO:0007669"/>
    <property type="project" value="UniProtKB-KW"/>
</dbReference>
<evidence type="ECO:0000256" key="12">
    <source>
        <dbReference type="RuleBase" id="RU362091"/>
    </source>
</evidence>
<accession>A0A1I0ICP5</accession>
<keyword evidence="10 13" id="KW-0472">Membrane</keyword>
<feature type="transmembrane region" description="Helical" evidence="13">
    <location>
        <begin position="397"/>
        <end position="417"/>
    </location>
</feature>
<dbReference type="GO" id="GO:0006814">
    <property type="term" value="P:sodium ion transport"/>
    <property type="evidence" value="ECO:0007669"/>
    <property type="project" value="UniProtKB-KW"/>
</dbReference>
<dbReference type="InterPro" id="IPR038377">
    <property type="entry name" value="Na/Glc_symporter_sf"/>
</dbReference>
<feature type="transmembrane region" description="Helical" evidence="13">
    <location>
        <begin position="293"/>
        <end position="312"/>
    </location>
</feature>
<dbReference type="STRING" id="392421.SAMN04488694_11918"/>
<feature type="transmembrane region" description="Helical" evidence="13">
    <location>
        <begin position="65"/>
        <end position="89"/>
    </location>
</feature>
<comment type="subcellular location">
    <subcellularLocation>
        <location evidence="1">Cell membrane</location>
        <topology evidence="1">Multi-pass membrane protein</topology>
    </subcellularLocation>
</comment>
<feature type="transmembrane region" description="Helical" evidence="13">
    <location>
        <begin position="332"/>
        <end position="358"/>
    </location>
</feature>
<evidence type="ECO:0000256" key="5">
    <source>
        <dbReference type="ARBA" id="ARBA00022692"/>
    </source>
</evidence>
<evidence type="ECO:0000256" key="3">
    <source>
        <dbReference type="ARBA" id="ARBA00022448"/>
    </source>
</evidence>
<dbReference type="AlphaFoldDB" id="A0A1I0ICP5"/>
<evidence type="ECO:0000256" key="11">
    <source>
        <dbReference type="ARBA" id="ARBA00023201"/>
    </source>
</evidence>
<evidence type="ECO:0000256" key="9">
    <source>
        <dbReference type="ARBA" id="ARBA00023065"/>
    </source>
</evidence>
<evidence type="ECO:0000256" key="1">
    <source>
        <dbReference type="ARBA" id="ARBA00004651"/>
    </source>
</evidence>
<evidence type="ECO:0000256" key="2">
    <source>
        <dbReference type="ARBA" id="ARBA00006434"/>
    </source>
</evidence>
<keyword evidence="4" id="KW-1003">Cell membrane</keyword>
<protein>
    <submittedName>
        <fullName evidence="14">Sodium/proline symporter</fullName>
    </submittedName>
</protein>
<dbReference type="InterPro" id="IPR050277">
    <property type="entry name" value="Sodium:Solute_Symporter"/>
</dbReference>
<feature type="transmembrane region" description="Helical" evidence="13">
    <location>
        <begin position="244"/>
        <end position="272"/>
    </location>
</feature>
<proteinExistence type="inferred from homology"/>
<evidence type="ECO:0000256" key="4">
    <source>
        <dbReference type="ARBA" id="ARBA00022475"/>
    </source>
</evidence>
<dbReference type="OrthoDB" id="9779at2157"/>
<dbReference type="Proteomes" id="UP000199320">
    <property type="component" value="Unassembled WGS sequence"/>
</dbReference>
<dbReference type="PANTHER" id="PTHR48086">
    <property type="entry name" value="SODIUM/PROLINE SYMPORTER-RELATED"/>
    <property type="match status" value="1"/>
</dbReference>
<sequence>MSVNAGVLIPLQTWGDDLGVDYYSETAVIFFAVFAVLMVGIGILASRYQTNQEEYFVAGRRSGVLVVALAVFASIQSGWGMIGVTGTGYLVGLEYFILVGGLIIFGFTASYWLLGRKMRVLGDVRDAITAPDAMYYRFQDERVRLLGAASVLLGSMGYLAAQYAALGIVGSLILPISFFQALVIGLVVVGFYTVIGGMLAAIWSDAIQGAIMVLGGVLTAYYVVTNSGVGWNGMIETIQAENPAYFEFTLLGGDGLMAIGLVISVIVIQATVAGQPHAITKFYMVRDVSVLKWGALITGSAYLATAMYWLAAPFLRAAVIGGTVADPGNPDATLPLALIQWAPDVVVAFVLTAVMAAIMSTSNAFLNMGASAVVHDYFIEHRNVDLTQEQEVRWGRLITAALLIAAGVIAATFPGLIFVLGAAGWAIFAAVIFPCIAIAYNWRGATAEGALAGGGAGLALTILLAYGGEYAGVELPLGFLGGQLATIVAVVVFVGVSLVTSTSDYHDLDEDIKAVMDLGRIKGSPEESTGVVTGDGTGTDD</sequence>
<feature type="transmembrane region" description="Helical" evidence="13">
    <location>
        <begin position="479"/>
        <end position="499"/>
    </location>
</feature>
<feature type="transmembrane region" description="Helical" evidence="13">
    <location>
        <begin position="145"/>
        <end position="166"/>
    </location>
</feature>
<dbReference type="PANTHER" id="PTHR48086:SF3">
    <property type="entry name" value="SODIUM_PROLINE SYMPORTER"/>
    <property type="match status" value="1"/>
</dbReference>
<dbReference type="Gene3D" id="1.20.1730.10">
    <property type="entry name" value="Sodium/glucose cotransporter"/>
    <property type="match status" value="1"/>
</dbReference>